<dbReference type="Proteomes" id="UP001327459">
    <property type="component" value="Chromosome"/>
</dbReference>
<keyword evidence="4" id="KW-1185">Reference proteome</keyword>
<feature type="region of interest" description="Disordered" evidence="1">
    <location>
        <begin position="130"/>
        <end position="156"/>
    </location>
</feature>
<name>A0ABZ0YXS5_9GAMM</name>
<dbReference type="RefSeq" id="WP_322521949.1">
    <property type="nucleotide sequence ID" value="NZ_CP140153.1"/>
</dbReference>
<evidence type="ECO:0000256" key="1">
    <source>
        <dbReference type="SAM" id="MobiDB-lite"/>
    </source>
</evidence>
<reference evidence="3 4" key="1">
    <citation type="submission" date="2023-11" db="EMBL/GenBank/DDBJ databases">
        <title>MicrobeMod: A computational toolkit for identifying prokaryotic methylation and restriction-modification with nanopore sequencing.</title>
        <authorList>
            <person name="Crits-Christoph A."/>
            <person name="Kang S.C."/>
            <person name="Lee H."/>
            <person name="Ostrov N."/>
        </authorList>
    </citation>
    <scope>NUCLEOTIDE SEQUENCE [LARGE SCALE GENOMIC DNA]</scope>
    <source>
        <strain evidence="3 4">ATCC 49870</strain>
    </source>
</reference>
<protein>
    <submittedName>
        <fullName evidence="3">Chemotaxis protein CheW</fullName>
    </submittedName>
</protein>
<evidence type="ECO:0000313" key="4">
    <source>
        <dbReference type="Proteomes" id="UP001327459"/>
    </source>
</evidence>
<gene>
    <name evidence="3" type="ORF">SR882_03410</name>
</gene>
<feature type="compositionally biased region" description="Low complexity" evidence="1">
    <location>
        <begin position="53"/>
        <end position="71"/>
    </location>
</feature>
<dbReference type="EMBL" id="CP140153">
    <property type="protein sequence ID" value="WQH16965.1"/>
    <property type="molecule type" value="Genomic_DNA"/>
</dbReference>
<dbReference type="InterPro" id="IPR036061">
    <property type="entry name" value="CheW-like_dom_sf"/>
</dbReference>
<dbReference type="SUPFAM" id="SSF50341">
    <property type="entry name" value="CheW-like"/>
    <property type="match status" value="1"/>
</dbReference>
<feature type="domain" description="CheW-like" evidence="2">
    <location>
        <begin position="164"/>
        <end position="288"/>
    </location>
</feature>
<feature type="compositionally biased region" description="Low complexity" evidence="1">
    <location>
        <begin position="147"/>
        <end position="156"/>
    </location>
</feature>
<sequence length="296" mass="30401">MAAEKQHDSRQPIVDQDAAITAYLDGLLRDPDADEATEGSAPRKSPGLKVINVPDSPAASAPPVEESPAAAGDDVPSGSAATDAVPHAPDIDSSTSSTEPEEMGEVADGVGVPEPVAAEMPVEQAPVAVAETVDPTEASPEADPTPAEASDSSQAAEDACWGWLRIGGMTMAIPADAIDSRHPEPALEPVPGAPSQVAGSLSLEGRPRLILSLAAVTGLRERADAETEVFLLGKGGLWGVAGERVEQPPELNDESVEWRNETQRAARRQWLAGTASAAGVAVLDVAGLRAALKASR</sequence>
<feature type="region of interest" description="Disordered" evidence="1">
    <location>
        <begin position="30"/>
        <end position="109"/>
    </location>
</feature>
<proteinExistence type="predicted"/>
<dbReference type="InterPro" id="IPR002545">
    <property type="entry name" value="CheW-lke_dom"/>
</dbReference>
<evidence type="ECO:0000259" key="2">
    <source>
        <dbReference type="Pfam" id="PF01584"/>
    </source>
</evidence>
<organism evidence="3 4">
    <name type="scientific">Guyparkeria halophila</name>
    <dbReference type="NCBI Taxonomy" id="47960"/>
    <lineage>
        <taxon>Bacteria</taxon>
        <taxon>Pseudomonadati</taxon>
        <taxon>Pseudomonadota</taxon>
        <taxon>Gammaproteobacteria</taxon>
        <taxon>Chromatiales</taxon>
        <taxon>Thioalkalibacteraceae</taxon>
        <taxon>Guyparkeria</taxon>
    </lineage>
</organism>
<evidence type="ECO:0000313" key="3">
    <source>
        <dbReference type="EMBL" id="WQH16965.1"/>
    </source>
</evidence>
<accession>A0ABZ0YXS5</accession>
<dbReference type="Pfam" id="PF01584">
    <property type="entry name" value="CheW"/>
    <property type="match status" value="1"/>
</dbReference>